<evidence type="ECO:0000256" key="1">
    <source>
        <dbReference type="SAM" id="MobiDB-lite"/>
    </source>
</evidence>
<feature type="compositionally biased region" description="Basic and acidic residues" evidence="1">
    <location>
        <begin position="78"/>
        <end position="93"/>
    </location>
</feature>
<feature type="region of interest" description="Disordered" evidence="1">
    <location>
        <begin position="63"/>
        <end position="100"/>
    </location>
</feature>
<proteinExistence type="predicted"/>
<dbReference type="RefSeq" id="WP_321547107.1">
    <property type="nucleotide sequence ID" value="NZ_JAXIVS010000006.1"/>
</dbReference>
<dbReference type="InterPro" id="IPR049809">
    <property type="entry name" value="YehF/YfeS-like_WGR"/>
</dbReference>
<dbReference type="InterPro" id="IPR050458">
    <property type="entry name" value="LolB"/>
</dbReference>
<dbReference type="InterPro" id="IPR008893">
    <property type="entry name" value="WGR_domain"/>
</dbReference>
<dbReference type="InterPro" id="IPR036930">
    <property type="entry name" value="WGR_dom_sf"/>
</dbReference>
<dbReference type="SMART" id="SM00773">
    <property type="entry name" value="WGR"/>
    <property type="match status" value="1"/>
</dbReference>
<dbReference type="Gene3D" id="2.20.140.10">
    <property type="entry name" value="WGR domain"/>
    <property type="match status" value="1"/>
</dbReference>
<protein>
    <submittedName>
        <fullName evidence="3">WGR domain-containing protein</fullName>
    </submittedName>
</protein>
<organism evidence="3 4">
    <name type="scientific">Hyalangium rubrum</name>
    <dbReference type="NCBI Taxonomy" id="3103134"/>
    <lineage>
        <taxon>Bacteria</taxon>
        <taxon>Pseudomonadati</taxon>
        <taxon>Myxococcota</taxon>
        <taxon>Myxococcia</taxon>
        <taxon>Myxococcales</taxon>
        <taxon>Cystobacterineae</taxon>
        <taxon>Archangiaceae</taxon>
        <taxon>Hyalangium</taxon>
    </lineage>
</organism>
<dbReference type="CDD" id="cd07996">
    <property type="entry name" value="WGR_MMR_like"/>
    <property type="match status" value="1"/>
</dbReference>
<dbReference type="EMBL" id="JAXIVS010000006">
    <property type="protein sequence ID" value="MDY7228378.1"/>
    <property type="molecule type" value="Genomic_DNA"/>
</dbReference>
<comment type="caution">
    <text evidence="3">The sequence shown here is derived from an EMBL/GenBank/DDBJ whole genome shotgun (WGS) entry which is preliminary data.</text>
</comment>
<dbReference type="SUPFAM" id="SSF142921">
    <property type="entry name" value="WGR domain-like"/>
    <property type="match status" value="1"/>
</dbReference>
<dbReference type="PANTHER" id="PTHR30634">
    <property type="entry name" value="OUTER MEMBRANE LOLAB LIPOPROTEIN INSERTION APPARATUS"/>
    <property type="match status" value="1"/>
</dbReference>
<dbReference type="PANTHER" id="PTHR30634:SF13">
    <property type="entry name" value="PROTEIN YEHF"/>
    <property type="match status" value="1"/>
</dbReference>
<feature type="region of interest" description="Disordered" evidence="1">
    <location>
        <begin position="35"/>
        <end position="54"/>
    </location>
</feature>
<evidence type="ECO:0000313" key="3">
    <source>
        <dbReference type="EMBL" id="MDY7228378.1"/>
    </source>
</evidence>
<evidence type="ECO:0000313" key="4">
    <source>
        <dbReference type="Proteomes" id="UP001291309"/>
    </source>
</evidence>
<dbReference type="PROSITE" id="PS51977">
    <property type="entry name" value="WGR"/>
    <property type="match status" value="1"/>
</dbReference>
<gene>
    <name evidence="3" type="ORF">SYV04_18295</name>
</gene>
<dbReference type="Pfam" id="PF05406">
    <property type="entry name" value="WGR"/>
    <property type="match status" value="1"/>
</dbReference>
<name>A0ABU5H4I8_9BACT</name>
<dbReference type="Proteomes" id="UP001291309">
    <property type="component" value="Unassembled WGS sequence"/>
</dbReference>
<feature type="compositionally biased region" description="Basic and acidic residues" evidence="1">
    <location>
        <begin position="36"/>
        <end position="54"/>
    </location>
</feature>
<accession>A0ABU5H4I8</accession>
<reference evidence="3 4" key="1">
    <citation type="submission" date="2023-12" db="EMBL/GenBank/DDBJ databases">
        <title>the genome sequence of Hyalangium sp. s54d21.</title>
        <authorList>
            <person name="Zhang X."/>
        </authorList>
    </citation>
    <scope>NUCLEOTIDE SEQUENCE [LARGE SCALE GENOMIC DNA]</scope>
    <source>
        <strain evidence="4">s54d21</strain>
    </source>
</reference>
<keyword evidence="4" id="KW-1185">Reference proteome</keyword>
<sequence>MRRFEFVEGSSSKFWIPELEGSTFIVTYGRIGTAGQRKEKAFPDEESARREYERKVAEKVREGYKEVSAEGEAPAPAPEKKEKAPPPKAELPRRVRPAKPTAEQVTAAAQALSALEGRLGKRSWQVRVQARRARRVLRSLGGIDPAAHASLGPAFDALMARVVAPKGEERLPLRLAMMLLAELDVAAFVRATQLWKRAPAGAPASASAVALASEVEALGEPELALRVGVLLAERPELRGGSEPGWQRRWSLLKPHLEAHFQQKGGTLEAHLRTLEKGGDPHLAQRASRMGA</sequence>
<evidence type="ECO:0000259" key="2">
    <source>
        <dbReference type="PROSITE" id="PS51977"/>
    </source>
</evidence>
<feature type="domain" description="WGR" evidence="2">
    <location>
        <begin position="1"/>
        <end position="81"/>
    </location>
</feature>